<comment type="catalytic activity">
    <reaction evidence="4">
        <text>Hydrolysis of (1-&gt;6)-alpha-D-glucosidic linkages in some oligosaccharides produced from starch and glycogen by alpha-amylase, and in isomaltose.</text>
        <dbReference type="EC" id="3.2.1.10"/>
    </reaction>
</comment>
<dbReference type="PANTHER" id="PTHR10357:SF184">
    <property type="entry name" value="OLIGO-1,6-GLUCOSIDASE 1"/>
    <property type="match status" value="1"/>
</dbReference>
<dbReference type="SMART" id="SM00642">
    <property type="entry name" value="Aamy"/>
    <property type="match status" value="1"/>
</dbReference>
<feature type="domain" description="Glycosyl hydrolase family 13 catalytic" evidence="6">
    <location>
        <begin position="13"/>
        <end position="419"/>
    </location>
</feature>
<dbReference type="PANTHER" id="PTHR10357">
    <property type="entry name" value="ALPHA-AMYLASE FAMILY MEMBER"/>
    <property type="match status" value="1"/>
</dbReference>
<dbReference type="Pfam" id="PF00128">
    <property type="entry name" value="Alpha-amylase"/>
    <property type="match status" value="1"/>
</dbReference>
<evidence type="ECO:0000256" key="1">
    <source>
        <dbReference type="ARBA" id="ARBA00008061"/>
    </source>
</evidence>
<proteinExistence type="inferred from homology"/>
<dbReference type="InterPro" id="IPR017853">
    <property type="entry name" value="GH"/>
</dbReference>
<reference evidence="7 8" key="1">
    <citation type="submission" date="2023-07" db="EMBL/GenBank/DDBJ databases">
        <title>Genomic Encyclopedia of Type Strains, Phase IV (KMG-IV): sequencing the most valuable type-strain genomes for metagenomic binning, comparative biology and taxonomic classification.</title>
        <authorList>
            <person name="Goeker M."/>
        </authorList>
    </citation>
    <scope>NUCLEOTIDE SEQUENCE [LARGE SCALE GENOMIC DNA]</scope>
    <source>
        <strain evidence="7 8">DSM 29005</strain>
    </source>
</reference>
<dbReference type="Gene3D" id="3.90.400.10">
    <property type="entry name" value="Oligo-1,6-glucosidase, Domain 2"/>
    <property type="match status" value="1"/>
</dbReference>
<evidence type="ECO:0000256" key="2">
    <source>
        <dbReference type="ARBA" id="ARBA00022801"/>
    </source>
</evidence>
<dbReference type="CDD" id="cd11333">
    <property type="entry name" value="AmyAc_SI_OligoGlu_DGase"/>
    <property type="match status" value="1"/>
</dbReference>
<evidence type="ECO:0000256" key="4">
    <source>
        <dbReference type="ARBA" id="ARBA00036217"/>
    </source>
</evidence>
<organism evidence="7 8">
    <name type="scientific">Metabacillus malikii</name>
    <dbReference type="NCBI Taxonomy" id="1504265"/>
    <lineage>
        <taxon>Bacteria</taxon>
        <taxon>Bacillati</taxon>
        <taxon>Bacillota</taxon>
        <taxon>Bacilli</taxon>
        <taxon>Bacillales</taxon>
        <taxon>Bacillaceae</taxon>
        <taxon>Metabacillus</taxon>
    </lineage>
</organism>
<dbReference type="EMBL" id="JAUSUD010000008">
    <property type="protein sequence ID" value="MDQ0230836.1"/>
    <property type="molecule type" value="Genomic_DNA"/>
</dbReference>
<dbReference type="RefSeq" id="WP_307340861.1">
    <property type="nucleotide sequence ID" value="NZ_JAUSUD010000008.1"/>
</dbReference>
<dbReference type="Gene3D" id="3.20.20.80">
    <property type="entry name" value="Glycosidases"/>
    <property type="match status" value="1"/>
</dbReference>
<evidence type="ECO:0000256" key="3">
    <source>
        <dbReference type="ARBA" id="ARBA00023295"/>
    </source>
</evidence>
<dbReference type="SUPFAM" id="SSF51011">
    <property type="entry name" value="Glycosyl hydrolase domain"/>
    <property type="match status" value="1"/>
</dbReference>
<dbReference type="SUPFAM" id="SSF51445">
    <property type="entry name" value="(Trans)glycosidases"/>
    <property type="match status" value="1"/>
</dbReference>
<comment type="similarity">
    <text evidence="1">Belongs to the glycosyl hydrolase 13 family.</text>
</comment>
<dbReference type="InterPro" id="IPR013780">
    <property type="entry name" value="Glyco_hydro_b"/>
</dbReference>
<keyword evidence="3 7" id="KW-0326">Glycosidase</keyword>
<dbReference type="Gene3D" id="2.60.40.1180">
    <property type="entry name" value="Golgi alpha-mannosidase II"/>
    <property type="match status" value="1"/>
</dbReference>
<evidence type="ECO:0000259" key="6">
    <source>
        <dbReference type="SMART" id="SM00642"/>
    </source>
</evidence>
<keyword evidence="2 7" id="KW-0378">Hydrolase</keyword>
<gene>
    <name evidence="7" type="ORF">J2S19_002093</name>
</gene>
<accession>A0ABT9ZF03</accession>
<dbReference type="GO" id="GO:0004574">
    <property type="term" value="F:oligo-1,6-glucosidase activity"/>
    <property type="evidence" value="ECO:0007669"/>
    <property type="project" value="UniProtKB-EC"/>
</dbReference>
<dbReference type="EC" id="3.2.1.10" evidence="5"/>
<dbReference type="InterPro" id="IPR032091">
    <property type="entry name" value="Malt_amylase-like_C"/>
</dbReference>
<evidence type="ECO:0000256" key="5">
    <source>
        <dbReference type="ARBA" id="ARBA00038939"/>
    </source>
</evidence>
<keyword evidence="8" id="KW-1185">Reference proteome</keyword>
<evidence type="ECO:0000313" key="7">
    <source>
        <dbReference type="EMBL" id="MDQ0230836.1"/>
    </source>
</evidence>
<dbReference type="InterPro" id="IPR045857">
    <property type="entry name" value="O16G_dom_2"/>
</dbReference>
<sequence length="558" mass="65687">MSKTWWKESVVYQIYPRSFMDSNGDGIGDLQGIISKLHYLKSLGIDVIWLSPVYKSPNDDNGYDISDYQQIMDEFGTMADWEKLLEEVHNHGMKLIMDLVVNHTSDEHQWFIESKKAKDNQYRDYYIWRPGKNGKEPTNWYSNFGGSAWQYDEASDEYYLHLFSKKQPDLNWQNPQVRSDIYKMMTWWLEKGIDGFRMDVINFISKPEIFEDGELKQGKQYASGSKYYRNGPHIHEYLQEMNKTVLTKYDVMTVGEMPGVTPELARLYTDEARNELNMVFQFEHMGLDNGPNGKWDLKPLYLPDLKENLTKWQQALDTTGWNSLYFNNHDQPRSVSRFGNDKEYREKSAKMLATVLHMMKGTPFIYQGEEIGMTNIQFDSLDDYRDIETLNIYHELSEEGLPHEEIMESIYAKSRDNSRTPMQWDSSENAGFTTGTPWLKVNPNYLEINAETEIKHSDSIFHYYRKLIQLRKNHDIIVYGDYELLLRDHPEIFAYKRTLNNDTLIVICNFSNQEPIFELPLDLTFHSIELLISNYPTDNNIQTTQLKPYEAKAFLLKS</sequence>
<dbReference type="Pfam" id="PF16657">
    <property type="entry name" value="Malt_amylase_C"/>
    <property type="match status" value="1"/>
</dbReference>
<dbReference type="NCBIfam" id="NF008183">
    <property type="entry name" value="PRK10933.1"/>
    <property type="match status" value="1"/>
</dbReference>
<comment type="caution">
    <text evidence="7">The sequence shown here is derived from an EMBL/GenBank/DDBJ whole genome shotgun (WGS) entry which is preliminary data.</text>
</comment>
<dbReference type="Proteomes" id="UP001234495">
    <property type="component" value="Unassembled WGS sequence"/>
</dbReference>
<name>A0ABT9ZF03_9BACI</name>
<protein>
    <recommendedName>
        <fullName evidence="5">oligo-1,6-glucosidase</fullName>
        <ecNumber evidence="5">3.2.1.10</ecNumber>
    </recommendedName>
</protein>
<dbReference type="InterPro" id="IPR006047">
    <property type="entry name" value="GH13_cat_dom"/>
</dbReference>
<evidence type="ECO:0000313" key="8">
    <source>
        <dbReference type="Proteomes" id="UP001234495"/>
    </source>
</evidence>